<protein>
    <submittedName>
        <fullName evidence="2">N-acyl-D-amino-acid deacylase</fullName>
        <ecNumber evidence="2">3.5.1.81</ecNumber>
    </submittedName>
</protein>
<dbReference type="AlphaFoldDB" id="A0A3B1CVP9"/>
<dbReference type="Pfam" id="PF07969">
    <property type="entry name" value="Amidohydro_3"/>
    <property type="match status" value="1"/>
</dbReference>
<feature type="non-terminal residue" evidence="2">
    <location>
        <position position="161"/>
    </location>
</feature>
<name>A0A3B1CVP9_9ZZZZ</name>
<organism evidence="2">
    <name type="scientific">hydrothermal vent metagenome</name>
    <dbReference type="NCBI Taxonomy" id="652676"/>
    <lineage>
        <taxon>unclassified sequences</taxon>
        <taxon>metagenomes</taxon>
        <taxon>ecological metagenomes</taxon>
    </lineage>
</organism>
<keyword evidence="2" id="KW-0378">Hydrolase</keyword>
<dbReference type="Gene3D" id="3.20.20.140">
    <property type="entry name" value="Metal-dependent hydrolases"/>
    <property type="match status" value="1"/>
</dbReference>
<sequence>MIDCLLKNGTVIDGSGMEPVETNVGIKGDRIVYIGRDAVDARVVLDVGGLTVSPGFIDSHAHSEFTILADGRAEGKLLQGVTTEINGNCGLSAAPLFGEAAERREQDLTELGIEERWSRFSEYFAIVESRGIALNFATLCGHGNIRASVMGYKNISPDENT</sequence>
<feature type="domain" description="Amidohydrolase 3" evidence="1">
    <location>
        <begin position="44"/>
        <end position="152"/>
    </location>
</feature>
<dbReference type="EC" id="3.5.1.81" evidence="2"/>
<dbReference type="InterPro" id="IPR013108">
    <property type="entry name" value="Amidohydro_3"/>
</dbReference>
<dbReference type="EMBL" id="UOGH01000170">
    <property type="protein sequence ID" value="VAX30591.1"/>
    <property type="molecule type" value="Genomic_DNA"/>
</dbReference>
<proteinExistence type="predicted"/>
<dbReference type="InterPro" id="IPR011059">
    <property type="entry name" value="Metal-dep_hydrolase_composite"/>
</dbReference>
<accession>A0A3B1CVP9</accession>
<dbReference type="GO" id="GO:0047420">
    <property type="term" value="F:N-acyl-D-amino-acid deacylase activity"/>
    <property type="evidence" value="ECO:0007669"/>
    <property type="project" value="UniProtKB-EC"/>
</dbReference>
<reference evidence="2" key="1">
    <citation type="submission" date="2018-06" db="EMBL/GenBank/DDBJ databases">
        <authorList>
            <person name="Zhirakovskaya E."/>
        </authorList>
    </citation>
    <scope>NUCLEOTIDE SEQUENCE</scope>
</reference>
<evidence type="ECO:0000259" key="1">
    <source>
        <dbReference type="Pfam" id="PF07969"/>
    </source>
</evidence>
<dbReference type="SUPFAM" id="SSF51338">
    <property type="entry name" value="Composite domain of metallo-dependent hydrolases"/>
    <property type="match status" value="1"/>
</dbReference>
<gene>
    <name evidence="2" type="ORF">MNBD_NITROSPIRAE02-573</name>
</gene>
<evidence type="ECO:0000313" key="2">
    <source>
        <dbReference type="EMBL" id="VAX30591.1"/>
    </source>
</evidence>